<keyword evidence="2" id="KW-0472">Membrane</keyword>
<keyword evidence="2" id="KW-1133">Transmembrane helix</keyword>
<evidence type="ECO:0000256" key="1">
    <source>
        <dbReference type="SAM" id="MobiDB-lite"/>
    </source>
</evidence>
<dbReference type="Proteomes" id="UP001141434">
    <property type="component" value="Unassembled WGS sequence"/>
</dbReference>
<evidence type="ECO:0000256" key="2">
    <source>
        <dbReference type="SAM" id="Phobius"/>
    </source>
</evidence>
<keyword evidence="2" id="KW-0812">Transmembrane</keyword>
<feature type="region of interest" description="Disordered" evidence="1">
    <location>
        <begin position="63"/>
        <end position="84"/>
    </location>
</feature>
<comment type="caution">
    <text evidence="3">The sequence shown here is derived from an EMBL/GenBank/DDBJ whole genome shotgun (WGS) entry which is preliminary data.</text>
</comment>
<dbReference type="GeneID" id="81393981"/>
<name>A0A9W9FKQ5_9EURO</name>
<keyword evidence="4" id="KW-1185">Reference proteome</keyword>
<protein>
    <submittedName>
        <fullName evidence="3">Uncharacterized protein</fullName>
    </submittedName>
</protein>
<evidence type="ECO:0000313" key="4">
    <source>
        <dbReference type="Proteomes" id="UP001141434"/>
    </source>
</evidence>
<dbReference type="AlphaFoldDB" id="A0A9W9FKQ5"/>
<reference evidence="3" key="2">
    <citation type="journal article" date="2023" name="IMA Fungus">
        <title>Comparative genomic study of the Penicillium genus elucidates a diverse pangenome and 15 lateral gene transfer events.</title>
        <authorList>
            <person name="Petersen C."/>
            <person name="Sorensen T."/>
            <person name="Nielsen M.R."/>
            <person name="Sondergaard T.E."/>
            <person name="Sorensen J.L."/>
            <person name="Fitzpatrick D.A."/>
            <person name="Frisvad J.C."/>
            <person name="Nielsen K.L."/>
        </authorList>
    </citation>
    <scope>NUCLEOTIDE SEQUENCE</scope>
    <source>
        <strain evidence="3">IBT 34128</strain>
    </source>
</reference>
<feature type="compositionally biased region" description="Polar residues" evidence="1">
    <location>
        <begin position="73"/>
        <end position="84"/>
    </location>
</feature>
<gene>
    <name evidence="3" type="ORF">NUU61_004231</name>
</gene>
<reference evidence="3" key="1">
    <citation type="submission" date="2022-11" db="EMBL/GenBank/DDBJ databases">
        <authorList>
            <person name="Petersen C."/>
        </authorList>
    </citation>
    <scope>NUCLEOTIDE SEQUENCE</scope>
    <source>
        <strain evidence="3">IBT 34128</strain>
    </source>
</reference>
<proteinExistence type="predicted"/>
<evidence type="ECO:0000313" key="3">
    <source>
        <dbReference type="EMBL" id="KAJ5102009.1"/>
    </source>
</evidence>
<feature type="transmembrane region" description="Helical" evidence="2">
    <location>
        <begin position="6"/>
        <end position="29"/>
    </location>
</feature>
<accession>A0A9W9FKQ5</accession>
<sequence length="84" mass="9439">MGLLKVLLKAILIPIVILVILIAITVLVIRRRRGRKQKEEQAQHAFQPPPIVQWVPHHDVVQQPAPTAYPSKTPGQMEQGLTHS</sequence>
<dbReference type="EMBL" id="JAPMSZ010000005">
    <property type="protein sequence ID" value="KAJ5102009.1"/>
    <property type="molecule type" value="Genomic_DNA"/>
</dbReference>
<organism evidence="3 4">
    <name type="scientific">Penicillium alfredii</name>
    <dbReference type="NCBI Taxonomy" id="1506179"/>
    <lineage>
        <taxon>Eukaryota</taxon>
        <taxon>Fungi</taxon>
        <taxon>Dikarya</taxon>
        <taxon>Ascomycota</taxon>
        <taxon>Pezizomycotina</taxon>
        <taxon>Eurotiomycetes</taxon>
        <taxon>Eurotiomycetidae</taxon>
        <taxon>Eurotiales</taxon>
        <taxon>Aspergillaceae</taxon>
        <taxon>Penicillium</taxon>
    </lineage>
</organism>
<dbReference type="RefSeq" id="XP_056512840.1">
    <property type="nucleotide sequence ID" value="XM_056654813.1"/>
</dbReference>